<protein>
    <submittedName>
        <fullName evidence="1">Uncharacterized protein</fullName>
    </submittedName>
</protein>
<organism evidence="1 2">
    <name type="scientific">Malaciobacter marinus</name>
    <dbReference type="NCBI Taxonomy" id="505249"/>
    <lineage>
        <taxon>Bacteria</taxon>
        <taxon>Pseudomonadati</taxon>
        <taxon>Campylobacterota</taxon>
        <taxon>Epsilonproteobacteria</taxon>
        <taxon>Campylobacterales</taxon>
        <taxon>Arcobacteraceae</taxon>
        <taxon>Malaciobacter</taxon>
    </lineage>
</organism>
<accession>A0AB36ZU66</accession>
<proteinExistence type="predicted"/>
<gene>
    <name evidence="1" type="ORF">B0F89_11742</name>
</gene>
<evidence type="ECO:0000313" key="2">
    <source>
        <dbReference type="Proteomes" id="UP000239861"/>
    </source>
</evidence>
<dbReference type="AlphaFoldDB" id="A0AB36ZU66"/>
<comment type="caution">
    <text evidence="1">The sequence shown here is derived from an EMBL/GenBank/DDBJ whole genome shotgun (WGS) entry which is preliminary data.</text>
</comment>
<name>A0AB36ZU66_9BACT</name>
<dbReference type="Proteomes" id="UP000239861">
    <property type="component" value="Unassembled WGS sequence"/>
</dbReference>
<dbReference type="EMBL" id="PTIW01000017">
    <property type="protein sequence ID" value="PPK60727.1"/>
    <property type="molecule type" value="Genomic_DNA"/>
</dbReference>
<evidence type="ECO:0000313" key="1">
    <source>
        <dbReference type="EMBL" id="PPK60727.1"/>
    </source>
</evidence>
<dbReference type="RefSeq" id="WP_079578601.1">
    <property type="nucleotide sequence ID" value="NZ_FUYO01000018.1"/>
</dbReference>
<sequence length="62" mass="7465">MTQRDMAGILNITPMTLRNWKKDKTKLYEIVIKGFAFDEFIEKSEKNLEELKKIQKEFELNK</sequence>
<reference evidence="1 2" key="1">
    <citation type="submission" date="2018-02" db="EMBL/GenBank/DDBJ databases">
        <title>Subsurface microbial communities from deep shales in Ohio and West Virginia, USA.</title>
        <authorList>
            <person name="Wrighton K."/>
        </authorList>
    </citation>
    <scope>NUCLEOTIDE SEQUENCE [LARGE SCALE GENOMIC DNA]</scope>
    <source>
        <strain evidence="1 2">MARC-MIP3H16</strain>
    </source>
</reference>